<dbReference type="PANTHER" id="PTHR10492:SF57">
    <property type="entry name" value="ATP-DEPENDENT DNA HELICASE"/>
    <property type="match status" value="1"/>
</dbReference>
<gene>
    <name evidence="1" type="ORF">TCAL_08750</name>
</gene>
<protein>
    <submittedName>
        <fullName evidence="1">Uncharacterized protein</fullName>
    </submittedName>
</protein>
<sequence>MEEGIDINPGTVRTAATVLNKLTGFFHLCKNDVEAHHLTYPQVVKQYCWKAASNGKAAHWAKRQRGTKNQQGHIVANTVGRIPMVPIARPEVYHLRLLLFHVHGPISYKSLCTTAEGHVLPTSQQACVYRGLIPNDAVFHELLWEIKDSMFGRHLRKLFCTLLVYHSPSSARDLWDDPEIQRCLVEDFRRQSRSRQANDAHINMALADIKDILDTMGRHIEEFGLPLPDNIAIAERIPLLIQEELDHNTHTLQLEVAAKYPSLNHEQKL</sequence>
<dbReference type="PANTHER" id="PTHR10492">
    <property type="match status" value="1"/>
</dbReference>
<evidence type="ECO:0000313" key="1">
    <source>
        <dbReference type="EMBL" id="TRY74005.1"/>
    </source>
</evidence>
<evidence type="ECO:0000313" key="2">
    <source>
        <dbReference type="Proteomes" id="UP000318571"/>
    </source>
</evidence>
<organism evidence="1 2">
    <name type="scientific">Tigriopus californicus</name>
    <name type="common">Marine copepod</name>
    <dbReference type="NCBI Taxonomy" id="6832"/>
    <lineage>
        <taxon>Eukaryota</taxon>
        <taxon>Metazoa</taxon>
        <taxon>Ecdysozoa</taxon>
        <taxon>Arthropoda</taxon>
        <taxon>Crustacea</taxon>
        <taxon>Multicrustacea</taxon>
        <taxon>Hexanauplia</taxon>
        <taxon>Copepoda</taxon>
        <taxon>Harpacticoida</taxon>
        <taxon>Harpacticidae</taxon>
        <taxon>Tigriopus</taxon>
    </lineage>
</organism>
<dbReference type="AlphaFoldDB" id="A0A553P8I1"/>
<proteinExistence type="predicted"/>
<keyword evidence="2" id="KW-1185">Reference proteome</keyword>
<accession>A0A553P8I1</accession>
<dbReference type="OMA" id="QGPTSYK"/>
<reference evidence="1 2" key="1">
    <citation type="journal article" date="2018" name="Nat. Ecol. Evol.">
        <title>Genomic signatures of mitonuclear coevolution across populations of Tigriopus californicus.</title>
        <authorList>
            <person name="Barreto F.S."/>
            <person name="Watson E.T."/>
            <person name="Lima T.G."/>
            <person name="Willett C.S."/>
            <person name="Edmands S."/>
            <person name="Li W."/>
            <person name="Burton R.S."/>
        </authorList>
    </citation>
    <scope>NUCLEOTIDE SEQUENCE [LARGE SCALE GENOMIC DNA]</scope>
    <source>
        <strain evidence="1 2">San Diego</strain>
    </source>
</reference>
<name>A0A553P8I1_TIGCA</name>
<dbReference type="EMBL" id="VCGU01000007">
    <property type="protein sequence ID" value="TRY74005.1"/>
    <property type="molecule type" value="Genomic_DNA"/>
</dbReference>
<comment type="caution">
    <text evidence="1">The sequence shown here is derived from an EMBL/GenBank/DDBJ whole genome shotgun (WGS) entry which is preliminary data.</text>
</comment>
<dbReference type="STRING" id="6832.A0A553P8I1"/>
<feature type="non-terminal residue" evidence="1">
    <location>
        <position position="269"/>
    </location>
</feature>
<dbReference type="Proteomes" id="UP000318571">
    <property type="component" value="Chromosome 3"/>
</dbReference>